<evidence type="ECO:0000256" key="2">
    <source>
        <dbReference type="ARBA" id="ARBA00012737"/>
    </source>
</evidence>
<dbReference type="InterPro" id="IPR001962">
    <property type="entry name" value="Asn_synthase"/>
</dbReference>
<feature type="binding site" evidence="12">
    <location>
        <position position="144"/>
    </location>
    <ligand>
        <name>L-glutamine</name>
        <dbReference type="ChEBI" id="CHEBI:58359"/>
    </ligand>
</feature>
<dbReference type="InterPro" id="IPR050795">
    <property type="entry name" value="Asn_Synthetase"/>
</dbReference>
<evidence type="ECO:0000256" key="11">
    <source>
        <dbReference type="PIRSR" id="PIRSR001589-1"/>
    </source>
</evidence>
<name>A0A229SA45_AMYAL</name>
<dbReference type="CDD" id="cd01991">
    <property type="entry name" value="Asn_synthase_B_C"/>
    <property type="match status" value="1"/>
</dbReference>
<evidence type="ECO:0000313" key="16">
    <source>
        <dbReference type="Proteomes" id="UP000215563"/>
    </source>
</evidence>
<feature type="binding site" evidence="12">
    <location>
        <position position="305"/>
    </location>
    <ligand>
        <name>ATP</name>
        <dbReference type="ChEBI" id="CHEBI:30616"/>
    </ligand>
</feature>
<dbReference type="OrthoDB" id="9763290at2"/>
<evidence type="ECO:0000256" key="6">
    <source>
        <dbReference type="ARBA" id="ARBA00022840"/>
    </source>
</evidence>
<dbReference type="InterPro" id="IPR014729">
    <property type="entry name" value="Rossmann-like_a/b/a_fold"/>
</dbReference>
<comment type="similarity">
    <text evidence="1">Belongs to the asparagine synthetase family.</text>
</comment>
<evidence type="ECO:0000256" key="9">
    <source>
        <dbReference type="ARBA" id="ARBA00029440"/>
    </source>
</evidence>
<dbReference type="PANTHER" id="PTHR11772:SF2">
    <property type="entry name" value="ASPARAGINE SYNTHETASE [GLUTAMINE-HYDROLYZING]"/>
    <property type="match status" value="1"/>
</dbReference>
<keyword evidence="4 11" id="KW-0028">Amino-acid biosynthesis</keyword>
<evidence type="ECO:0000313" key="15">
    <source>
        <dbReference type="EMBL" id="OXM55611.1"/>
    </source>
</evidence>
<dbReference type="EC" id="6.3.5.4" evidence="2"/>
<accession>A0A229SA45</accession>
<dbReference type="EMBL" id="NMQU01000003">
    <property type="protein sequence ID" value="OXM55611.1"/>
    <property type="molecule type" value="Genomic_DNA"/>
</dbReference>
<evidence type="ECO:0000256" key="12">
    <source>
        <dbReference type="PIRSR" id="PIRSR001589-2"/>
    </source>
</evidence>
<dbReference type="PIRSF" id="PIRSF001589">
    <property type="entry name" value="Asn_synthetase_glu-h"/>
    <property type="match status" value="1"/>
</dbReference>
<proteinExistence type="inferred from homology"/>
<evidence type="ECO:0000256" key="10">
    <source>
        <dbReference type="ARBA" id="ARBA00048741"/>
    </source>
</evidence>
<dbReference type="Gene3D" id="3.60.20.10">
    <property type="entry name" value="Glutamine Phosphoribosylpyrophosphate, subunit 1, domain 1"/>
    <property type="match status" value="1"/>
</dbReference>
<sequence>MDWSSRTPALSVRPIPISSVVPPNWASICSCRRSLASRRVPSMCGIAAIITKGARSTDAPLAGMLRSMLLPISHRGDVENFGETRITDRWAAGTNRLAITDRDHGVQPVTREGLTLFYNGELFNTDSLRNELVALGFEFETETDTEVVLNAYRAWGKQAFSRISGMYALVIFSDDDNGFVIARDPLGIKPLYLSENSEAVLIASELKSFGDVEGHRPVEFEPGQWYDGTTYQRFSTILDISPDPGELHLDEDALVRTYRDLFLQAVRSHVDTDLPVAVTFSGGIDSAAVLAAARRYHDNVVAFTVGLKGSADIEVARRYCEEQGIAHHVEEISMDDVIAAVPTVVRYGEFFEAIDAMDSCISYFAYRLIQRHGFKVAICGEGSDELLGGYDLFRTHPDPVELVRYRTGNLHRTDIQRVDRMSMAHSVETRVPFLDLDLAKFTLGLPFSVKIRDGVEKWILRQAVSDLLPDYILHRPKIRMPDGSGLKSQLREYAAAMAGEIEFPGGEDIRLGLTSPEERYFLAEYLKKGYPAPEQRYKVAGYDYDETGYFTFVS</sequence>
<dbReference type="GO" id="GO:0005829">
    <property type="term" value="C:cytosol"/>
    <property type="evidence" value="ECO:0007669"/>
    <property type="project" value="TreeGrafter"/>
</dbReference>
<dbReference type="Proteomes" id="UP000215563">
    <property type="component" value="Unassembled WGS sequence"/>
</dbReference>
<dbReference type="SUPFAM" id="SSF52402">
    <property type="entry name" value="Adenine nucleotide alpha hydrolases-like"/>
    <property type="match status" value="1"/>
</dbReference>
<organism evidence="15 16">
    <name type="scientific">Amycolatopsis alba DSM 44262</name>
    <dbReference type="NCBI Taxonomy" id="1125972"/>
    <lineage>
        <taxon>Bacteria</taxon>
        <taxon>Bacillati</taxon>
        <taxon>Actinomycetota</taxon>
        <taxon>Actinomycetes</taxon>
        <taxon>Pseudonocardiales</taxon>
        <taxon>Pseudonocardiaceae</taxon>
        <taxon>Amycolatopsis</taxon>
    </lineage>
</organism>
<dbReference type="CDD" id="cd00712">
    <property type="entry name" value="AsnB"/>
    <property type="match status" value="1"/>
</dbReference>
<dbReference type="NCBIfam" id="TIGR01536">
    <property type="entry name" value="asn_synth_AEB"/>
    <property type="match status" value="1"/>
</dbReference>
<evidence type="ECO:0000256" key="5">
    <source>
        <dbReference type="ARBA" id="ARBA00022741"/>
    </source>
</evidence>
<dbReference type="InterPro" id="IPR033738">
    <property type="entry name" value="AsnB_N"/>
</dbReference>
<dbReference type="Pfam" id="PF13537">
    <property type="entry name" value="GATase_7"/>
    <property type="match status" value="1"/>
</dbReference>
<evidence type="ECO:0000259" key="14">
    <source>
        <dbReference type="PROSITE" id="PS51278"/>
    </source>
</evidence>
<keyword evidence="7 11" id="KW-0061">Asparagine biosynthesis</keyword>
<comment type="catalytic activity">
    <reaction evidence="10">
        <text>L-aspartate + L-glutamine + ATP + H2O = L-asparagine + L-glutamate + AMP + diphosphate + H(+)</text>
        <dbReference type="Rhea" id="RHEA:12228"/>
        <dbReference type="ChEBI" id="CHEBI:15377"/>
        <dbReference type="ChEBI" id="CHEBI:15378"/>
        <dbReference type="ChEBI" id="CHEBI:29985"/>
        <dbReference type="ChEBI" id="CHEBI:29991"/>
        <dbReference type="ChEBI" id="CHEBI:30616"/>
        <dbReference type="ChEBI" id="CHEBI:33019"/>
        <dbReference type="ChEBI" id="CHEBI:58048"/>
        <dbReference type="ChEBI" id="CHEBI:58359"/>
        <dbReference type="ChEBI" id="CHEBI:456215"/>
        <dbReference type="EC" id="6.3.5.4"/>
    </reaction>
</comment>
<dbReference type="GO" id="GO:0006529">
    <property type="term" value="P:asparagine biosynthetic process"/>
    <property type="evidence" value="ECO:0007669"/>
    <property type="project" value="UniProtKB-KW"/>
</dbReference>
<comment type="pathway">
    <text evidence="9">Amino-acid biosynthesis.</text>
</comment>
<dbReference type="InterPro" id="IPR017932">
    <property type="entry name" value="GATase_2_dom"/>
</dbReference>
<dbReference type="PROSITE" id="PS51278">
    <property type="entry name" value="GATASE_TYPE_2"/>
    <property type="match status" value="1"/>
</dbReference>
<feature type="site" description="Important for beta-aspartyl-AMP intermediate formation" evidence="13">
    <location>
        <position position="381"/>
    </location>
</feature>
<feature type="active site" description="For GATase activity" evidence="11">
    <location>
        <position position="44"/>
    </location>
</feature>
<dbReference type="GO" id="GO:0005524">
    <property type="term" value="F:ATP binding"/>
    <property type="evidence" value="ECO:0007669"/>
    <property type="project" value="UniProtKB-KW"/>
</dbReference>
<evidence type="ECO:0000256" key="1">
    <source>
        <dbReference type="ARBA" id="ARBA00005752"/>
    </source>
</evidence>
<keyword evidence="5 12" id="KW-0547">Nucleotide-binding</keyword>
<keyword evidence="3" id="KW-0436">Ligase</keyword>
<dbReference type="InterPro" id="IPR029055">
    <property type="entry name" value="Ntn_hydrolases_N"/>
</dbReference>
<comment type="caution">
    <text evidence="15">The sequence shown here is derived from an EMBL/GenBank/DDBJ whole genome shotgun (WGS) entry which is preliminary data.</text>
</comment>
<evidence type="ECO:0000256" key="8">
    <source>
        <dbReference type="ARBA" id="ARBA00022962"/>
    </source>
</evidence>
<evidence type="ECO:0000256" key="4">
    <source>
        <dbReference type="ARBA" id="ARBA00022605"/>
    </source>
</evidence>
<dbReference type="InterPro" id="IPR006426">
    <property type="entry name" value="Asn_synth_AEB"/>
</dbReference>
<dbReference type="AlphaFoldDB" id="A0A229SA45"/>
<evidence type="ECO:0000256" key="3">
    <source>
        <dbReference type="ARBA" id="ARBA00022598"/>
    </source>
</evidence>
<protein>
    <recommendedName>
        <fullName evidence="2">asparagine synthase (glutamine-hydrolyzing)</fullName>
        <ecNumber evidence="2">6.3.5.4</ecNumber>
    </recommendedName>
</protein>
<keyword evidence="16" id="KW-1185">Reference proteome</keyword>
<dbReference type="PANTHER" id="PTHR11772">
    <property type="entry name" value="ASPARAGINE SYNTHETASE"/>
    <property type="match status" value="1"/>
</dbReference>
<dbReference type="PROSITE" id="PS51257">
    <property type="entry name" value="PROKAR_LIPOPROTEIN"/>
    <property type="match status" value="1"/>
</dbReference>
<evidence type="ECO:0000256" key="13">
    <source>
        <dbReference type="PIRSR" id="PIRSR001589-3"/>
    </source>
</evidence>
<keyword evidence="6 12" id="KW-0067">ATP-binding</keyword>
<reference evidence="15 16" key="1">
    <citation type="submission" date="2017-07" db="EMBL/GenBank/DDBJ databases">
        <title>Amycolatopsis alba DSM 44262 Genome sequencing and assembly.</title>
        <authorList>
            <person name="Kaur N."/>
            <person name="Mayilraj S."/>
        </authorList>
    </citation>
    <scope>NUCLEOTIDE SEQUENCE [LARGE SCALE GENOMIC DNA]</scope>
    <source>
        <strain evidence="15 16">DSM 44262</strain>
    </source>
</reference>
<dbReference type="Gene3D" id="3.40.50.620">
    <property type="entry name" value="HUPs"/>
    <property type="match status" value="1"/>
</dbReference>
<evidence type="ECO:0000256" key="7">
    <source>
        <dbReference type="ARBA" id="ARBA00022888"/>
    </source>
</evidence>
<dbReference type="GO" id="GO:0004066">
    <property type="term" value="F:asparagine synthase (glutamine-hydrolyzing) activity"/>
    <property type="evidence" value="ECO:0007669"/>
    <property type="project" value="UniProtKB-EC"/>
</dbReference>
<gene>
    <name evidence="15" type="primary">asnB</name>
    <name evidence="15" type="ORF">CFP75_00695</name>
</gene>
<keyword evidence="8 11" id="KW-0315">Glutamine amidotransferase</keyword>
<dbReference type="Pfam" id="PF00733">
    <property type="entry name" value="Asn_synthase"/>
    <property type="match status" value="2"/>
</dbReference>
<feature type="domain" description="Glutamine amidotransferase type-2" evidence="14">
    <location>
        <begin position="44"/>
        <end position="231"/>
    </location>
</feature>
<dbReference type="SUPFAM" id="SSF56235">
    <property type="entry name" value="N-terminal nucleophile aminohydrolases (Ntn hydrolases)"/>
    <property type="match status" value="1"/>
</dbReference>